<evidence type="ECO:0000313" key="7">
    <source>
        <dbReference type="Proteomes" id="UP000479710"/>
    </source>
</evidence>
<proteinExistence type="predicted"/>
<comment type="subcellular location">
    <subcellularLocation>
        <location evidence="1 5">Nucleus</location>
    </subcellularLocation>
</comment>
<dbReference type="GO" id="GO:0000785">
    <property type="term" value="C:chromatin"/>
    <property type="evidence" value="ECO:0007669"/>
    <property type="project" value="TreeGrafter"/>
</dbReference>
<dbReference type="PANTHER" id="PTHR12346">
    <property type="entry name" value="SIN3B-RELATED"/>
    <property type="match status" value="1"/>
</dbReference>
<accession>A0A6G1CLW1</accession>
<evidence type="ECO:0000256" key="1">
    <source>
        <dbReference type="ARBA" id="ARBA00004123"/>
    </source>
</evidence>
<evidence type="ECO:0000256" key="4">
    <source>
        <dbReference type="ARBA" id="ARBA00023242"/>
    </source>
</evidence>
<evidence type="ECO:0000256" key="3">
    <source>
        <dbReference type="ARBA" id="ARBA00022737"/>
    </source>
</evidence>
<reference evidence="6 7" key="1">
    <citation type="submission" date="2019-11" db="EMBL/GenBank/DDBJ databases">
        <title>Whole genome sequence of Oryza granulata.</title>
        <authorList>
            <person name="Li W."/>
        </authorList>
    </citation>
    <scope>NUCLEOTIDE SEQUENCE [LARGE SCALE GENOMIC DNA]</scope>
    <source>
        <strain evidence="7">cv. Menghai</strain>
        <tissue evidence="6">Leaf</tissue>
    </source>
</reference>
<dbReference type="InterPro" id="IPR003822">
    <property type="entry name" value="PAH"/>
</dbReference>
<keyword evidence="4 5" id="KW-0539">Nucleus</keyword>
<dbReference type="SUPFAM" id="SSF47762">
    <property type="entry name" value="PAH2 domain"/>
    <property type="match status" value="1"/>
</dbReference>
<dbReference type="InterPro" id="IPR036600">
    <property type="entry name" value="PAH_sf"/>
</dbReference>
<evidence type="ECO:0000256" key="5">
    <source>
        <dbReference type="PROSITE-ProRule" id="PRU00810"/>
    </source>
</evidence>
<dbReference type="GO" id="GO:0000122">
    <property type="term" value="P:negative regulation of transcription by RNA polymerase II"/>
    <property type="evidence" value="ECO:0007669"/>
    <property type="project" value="TreeGrafter"/>
</dbReference>
<sequence length="109" mass="12768">MRDFKSGSGHHDLILGFNAFLPKGYAIKLQDLEKKPVNFMEAINFVNKIKAQFQLEDHVYKSFLGILNMYRMHNKSIQDVYREVAALFREYPDLLEEFKHFLPDTSTAP</sequence>
<dbReference type="PROSITE" id="PS51477">
    <property type="entry name" value="PAH"/>
    <property type="match status" value="1"/>
</dbReference>
<dbReference type="GO" id="GO:0003714">
    <property type="term" value="F:transcription corepressor activity"/>
    <property type="evidence" value="ECO:0007669"/>
    <property type="project" value="InterPro"/>
</dbReference>
<keyword evidence="7" id="KW-1185">Reference proteome</keyword>
<organism evidence="6 7">
    <name type="scientific">Oryza meyeriana var. granulata</name>
    <dbReference type="NCBI Taxonomy" id="110450"/>
    <lineage>
        <taxon>Eukaryota</taxon>
        <taxon>Viridiplantae</taxon>
        <taxon>Streptophyta</taxon>
        <taxon>Embryophyta</taxon>
        <taxon>Tracheophyta</taxon>
        <taxon>Spermatophyta</taxon>
        <taxon>Magnoliopsida</taxon>
        <taxon>Liliopsida</taxon>
        <taxon>Poales</taxon>
        <taxon>Poaceae</taxon>
        <taxon>BOP clade</taxon>
        <taxon>Oryzoideae</taxon>
        <taxon>Oryzeae</taxon>
        <taxon>Oryzinae</taxon>
        <taxon>Oryza</taxon>
        <taxon>Oryza meyeriana</taxon>
    </lineage>
</organism>
<dbReference type="Gene3D" id="1.20.1160.11">
    <property type="entry name" value="Paired amphipathic helix"/>
    <property type="match status" value="1"/>
</dbReference>
<dbReference type="InterPro" id="IPR039774">
    <property type="entry name" value="Sin3-like"/>
</dbReference>
<keyword evidence="3" id="KW-0677">Repeat</keyword>
<dbReference type="Proteomes" id="UP000479710">
    <property type="component" value="Unassembled WGS sequence"/>
</dbReference>
<dbReference type="AlphaFoldDB" id="A0A6G1CLW1"/>
<evidence type="ECO:0000256" key="2">
    <source>
        <dbReference type="ARBA" id="ARBA00022491"/>
    </source>
</evidence>
<dbReference type="FunFam" id="1.20.1160.11:FF:000003">
    <property type="entry name" value="Paired amphipathic helix SIN3-like protein"/>
    <property type="match status" value="1"/>
</dbReference>
<dbReference type="GO" id="GO:0000118">
    <property type="term" value="C:histone deacetylase complex"/>
    <property type="evidence" value="ECO:0007669"/>
    <property type="project" value="TreeGrafter"/>
</dbReference>
<name>A0A6G1CLW1_9ORYZ</name>
<dbReference type="Pfam" id="PF02671">
    <property type="entry name" value="PAH"/>
    <property type="match status" value="1"/>
</dbReference>
<gene>
    <name evidence="6" type="ORF">E2562_038038</name>
</gene>
<dbReference type="EMBL" id="SPHZ02000009">
    <property type="protein sequence ID" value="KAF0901129.1"/>
    <property type="molecule type" value="Genomic_DNA"/>
</dbReference>
<evidence type="ECO:0000313" key="6">
    <source>
        <dbReference type="EMBL" id="KAF0901129.1"/>
    </source>
</evidence>
<dbReference type="OrthoDB" id="10265969at2759"/>
<dbReference type="PANTHER" id="PTHR12346:SF59">
    <property type="entry name" value="PAIRED AMPHIPATHIC HELIX PROTEIN SIN3-LIKE 3"/>
    <property type="match status" value="1"/>
</dbReference>
<protein>
    <recommendedName>
        <fullName evidence="8">Histone deacetylase interacting domain-containing protein</fullName>
    </recommendedName>
</protein>
<keyword evidence="2" id="KW-0678">Repressor</keyword>
<evidence type="ECO:0008006" key="8">
    <source>
        <dbReference type="Google" id="ProtNLM"/>
    </source>
</evidence>
<comment type="caution">
    <text evidence="6">The sequence shown here is derived from an EMBL/GenBank/DDBJ whole genome shotgun (WGS) entry which is preliminary data.</text>
</comment>